<dbReference type="PANTHER" id="PTHR39966:SF3">
    <property type="entry name" value="DUF438 DOMAIN-CONTAINING PROTEIN"/>
    <property type="match status" value="1"/>
</dbReference>
<dbReference type="Gene3D" id="1.20.120.520">
    <property type="entry name" value="nmb1532 protein domain like"/>
    <property type="match status" value="1"/>
</dbReference>
<feature type="domain" description="Hemerythrin-like" evidence="1">
    <location>
        <begin position="17"/>
        <end position="138"/>
    </location>
</feature>
<gene>
    <name evidence="2" type="ORF">CBW21_16700</name>
</gene>
<evidence type="ECO:0000259" key="1">
    <source>
        <dbReference type="Pfam" id="PF01814"/>
    </source>
</evidence>
<dbReference type="EMBL" id="NHOO01000015">
    <property type="protein sequence ID" value="OVE46789.1"/>
    <property type="molecule type" value="Genomic_DNA"/>
</dbReference>
<accession>A0A202B5U7</accession>
<evidence type="ECO:0000313" key="2">
    <source>
        <dbReference type="EMBL" id="OVE46789.1"/>
    </source>
</evidence>
<proteinExistence type="predicted"/>
<dbReference type="PANTHER" id="PTHR39966">
    <property type="entry name" value="BLL2471 PROTEIN-RELATED"/>
    <property type="match status" value="1"/>
</dbReference>
<keyword evidence="3" id="KW-1185">Reference proteome</keyword>
<reference evidence="2 3" key="1">
    <citation type="submission" date="2017-05" db="EMBL/GenBank/DDBJ databases">
        <title>Chromobacterium violaceum GHPS1 isolated from Hydrocarbon polluted soil in French Guiana display an awesome secondary metabolite arsenal and a battery of drug and heavy-metal-resistance and detoxification of xenobiotics proteins.</title>
        <authorList>
            <person name="Belbahri L."/>
        </authorList>
    </citation>
    <scope>NUCLEOTIDE SEQUENCE [LARGE SCALE GENOMIC DNA]</scope>
    <source>
        <strain evidence="2 3">GHPS1</strain>
    </source>
</reference>
<dbReference type="Pfam" id="PF01814">
    <property type="entry name" value="Hemerythrin"/>
    <property type="match status" value="1"/>
</dbReference>
<protein>
    <submittedName>
        <fullName evidence="2">Hemerythrin</fullName>
    </submittedName>
</protein>
<dbReference type="InterPro" id="IPR012312">
    <property type="entry name" value="Hemerythrin-like"/>
</dbReference>
<name>A0A202B5U7_CHRVL</name>
<sequence length="156" mass="17336">MVERARISNWRTSMNASEILIGQHRDCDARFADAEQAARAHDWPAAEAAFAAMRGEMEDHFRLEEDRLFPAFEQASGMRAGPTAVMRAEHAQMRQLLDGMALALAARDGDGFLAEADTLLILTQQHNMKEENILYPMCERSVPDLARLLQGAGHAA</sequence>
<evidence type="ECO:0000313" key="3">
    <source>
        <dbReference type="Proteomes" id="UP000196342"/>
    </source>
</evidence>
<dbReference type="GO" id="GO:0005886">
    <property type="term" value="C:plasma membrane"/>
    <property type="evidence" value="ECO:0007669"/>
    <property type="project" value="TreeGrafter"/>
</dbReference>
<comment type="caution">
    <text evidence="2">The sequence shown here is derived from an EMBL/GenBank/DDBJ whole genome shotgun (WGS) entry which is preliminary data.</text>
</comment>
<organism evidence="2 3">
    <name type="scientific">Chromobacterium violaceum</name>
    <dbReference type="NCBI Taxonomy" id="536"/>
    <lineage>
        <taxon>Bacteria</taxon>
        <taxon>Pseudomonadati</taxon>
        <taxon>Pseudomonadota</taxon>
        <taxon>Betaproteobacteria</taxon>
        <taxon>Neisseriales</taxon>
        <taxon>Chromobacteriaceae</taxon>
        <taxon>Chromobacterium</taxon>
    </lineage>
</organism>
<dbReference type="Proteomes" id="UP000196342">
    <property type="component" value="Unassembled WGS sequence"/>
</dbReference>
<dbReference type="AlphaFoldDB" id="A0A202B5U7"/>